<sequence>MKKLSTSTQSIRVRICRRLTRIQGAPREIALGFSLGIMIGMTPFWGTHVFLSLGLASLLGWSRISAIAGVNITNVVTAPLIYPLNYWVGIRLVGFSEGARWPAHLDASGMLELLTQSPRVLADLSIGGMILAIPLAVGGYILVYRGILLYRRRGPARGEV</sequence>
<dbReference type="AlphaFoldDB" id="A0A5K8A126"/>
<evidence type="ECO:0000313" key="3">
    <source>
        <dbReference type="EMBL" id="BBO86242.1"/>
    </source>
</evidence>
<keyword evidence="1" id="KW-1133">Transmembrane helix</keyword>
<dbReference type="Proteomes" id="UP000425960">
    <property type="component" value="Chromosome"/>
</dbReference>
<protein>
    <recommendedName>
        <fullName evidence="2">DUF2062 domain-containing protein</fullName>
    </recommendedName>
</protein>
<keyword evidence="1" id="KW-0472">Membrane</keyword>
<dbReference type="RefSeq" id="WP_173180066.1">
    <property type="nucleotide sequence ID" value="NZ_AP021876.1"/>
</dbReference>
<gene>
    <name evidence="3" type="ORF">DSCO28_68080</name>
</gene>
<reference evidence="3 4" key="1">
    <citation type="submission" date="2019-11" db="EMBL/GenBank/DDBJ databases">
        <title>Comparative genomics of hydrocarbon-degrading Desulfosarcina strains.</title>
        <authorList>
            <person name="Watanabe M."/>
            <person name="Kojima H."/>
            <person name="Fukui M."/>
        </authorList>
    </citation>
    <scope>NUCLEOTIDE SEQUENCE [LARGE SCALE GENOMIC DNA]</scope>
    <source>
        <strain evidence="3 4">28bB2T</strain>
    </source>
</reference>
<proteinExistence type="predicted"/>
<evidence type="ECO:0000259" key="2">
    <source>
        <dbReference type="Pfam" id="PF09835"/>
    </source>
</evidence>
<accession>A0A5K8A126</accession>
<feature type="transmembrane region" description="Helical" evidence="1">
    <location>
        <begin position="29"/>
        <end position="51"/>
    </location>
</feature>
<feature type="domain" description="DUF2062" evidence="2">
    <location>
        <begin position="15"/>
        <end position="153"/>
    </location>
</feature>
<dbReference type="InterPro" id="IPR018639">
    <property type="entry name" value="DUF2062"/>
</dbReference>
<dbReference type="PANTHER" id="PTHR40547">
    <property type="entry name" value="SLL0298 PROTEIN"/>
    <property type="match status" value="1"/>
</dbReference>
<keyword evidence="1" id="KW-0812">Transmembrane</keyword>
<organism evidence="3 4">
    <name type="scientific">Desulfosarcina ovata subsp. sediminis</name>
    <dbReference type="NCBI Taxonomy" id="885957"/>
    <lineage>
        <taxon>Bacteria</taxon>
        <taxon>Pseudomonadati</taxon>
        <taxon>Thermodesulfobacteriota</taxon>
        <taxon>Desulfobacteria</taxon>
        <taxon>Desulfobacterales</taxon>
        <taxon>Desulfosarcinaceae</taxon>
        <taxon>Desulfosarcina</taxon>
    </lineage>
</organism>
<dbReference type="KEGG" id="dov:DSCO28_68080"/>
<dbReference type="Pfam" id="PF09835">
    <property type="entry name" value="DUF2062"/>
    <property type="match status" value="1"/>
</dbReference>
<evidence type="ECO:0000256" key="1">
    <source>
        <dbReference type="SAM" id="Phobius"/>
    </source>
</evidence>
<name>A0A5K8A126_9BACT</name>
<dbReference type="PANTHER" id="PTHR40547:SF1">
    <property type="entry name" value="SLL0298 PROTEIN"/>
    <property type="match status" value="1"/>
</dbReference>
<dbReference type="EMBL" id="AP021876">
    <property type="protein sequence ID" value="BBO86242.1"/>
    <property type="molecule type" value="Genomic_DNA"/>
</dbReference>
<evidence type="ECO:0000313" key="4">
    <source>
        <dbReference type="Proteomes" id="UP000425960"/>
    </source>
</evidence>
<feature type="transmembrane region" description="Helical" evidence="1">
    <location>
        <begin position="120"/>
        <end position="143"/>
    </location>
</feature>